<feature type="compositionally biased region" description="Low complexity" evidence="1">
    <location>
        <begin position="828"/>
        <end position="837"/>
    </location>
</feature>
<dbReference type="EMBL" id="LGTL01000016">
    <property type="protein sequence ID" value="KPA77618.1"/>
    <property type="molecule type" value="Genomic_DNA"/>
</dbReference>
<feature type="region of interest" description="Disordered" evidence="1">
    <location>
        <begin position="1"/>
        <end position="107"/>
    </location>
</feature>
<evidence type="ECO:0000256" key="1">
    <source>
        <dbReference type="SAM" id="MobiDB-lite"/>
    </source>
</evidence>
<dbReference type="Proteomes" id="UP000037923">
    <property type="component" value="Unassembled WGS sequence"/>
</dbReference>
<feature type="compositionally biased region" description="Polar residues" evidence="1">
    <location>
        <begin position="1"/>
        <end position="13"/>
    </location>
</feature>
<feature type="region of interest" description="Disordered" evidence="1">
    <location>
        <begin position="993"/>
        <end position="1046"/>
    </location>
</feature>
<dbReference type="OrthoDB" id="267967at2759"/>
<dbReference type="VEuPathDB" id="TriTrypDB:LpyrH10_16_1600"/>
<sequence length="1090" mass="113019">MSATDPTAKTVPSQAKKEAEAAKSDTASTAQRDTEKGGSGGGLWGWRSRLMNWRGDGDSGPAEVRTEGAPTTQEDKAEKKEAAATAEGEGSEATSAAGAAPPAPATRPMNIWLRRALERQAESAIAEAIRDGKPIPAVSMPPTTTAAAAVESKKSGPAVDVSRGDDTAAKGTAEGVAPASKVSFADLMRQHREGLLAPAAQPPVKATNVVKKPKAATAAMAVATQHTTEPTGDTATITPTAKKRRSKAAPAAAAAEGKTPKNKGTEEAEAETAAADTAAVHRGAVRKRAKAASALNSASAKRTQDTSAAESASATPTHTVTVKGNNSLEELRALRNRTAGSAHNTPTPGADGAGAADAESTDGYSENALDAISQLLLRYCLGDASASTTAKTAGETSAVHMSTSGPSTAPTTTTINNELAFFNQLMELCEHNCLTAESLELLWKMFQHVRVLRRPAPLDAAAAAAHSSEKAEERSDTKGAPSSAEPEVDAEAYRAAARRREYVQQVIMVVINRLKQLKLNEQQQRRQKHEQEQASAATSTVAQAVADRSNTAAGAAPQLVIGHSMPSIKVGGVPLNPIPTAATTAAGAAATTTTTTTPLAAQRGNPPPSELSYDEQMRRLAGWRSMAEMARGNSAEGEAAAAAALASTMAAYGYPNPYAHLTVFSQHQPVVPPVGWLSAISSPSPYGFAGARPGSNGQGARNSSSNNNCNTSSMSVAARLMPSPFPGAFPIIPPPPPMSSTGRGGSGENANAKEDRETQELFRMIRNQLAQPIQGHNHGTPSTTSPSVVDVSQAERAVLRDVQEDFKQQQRSARGLLSNSPAPPSASTPPSSSLDASEAQDGVPHRTVFVSQGTQQETKGDSPSTLSIIPEEVTGEETPSQLSSVAPAASTTTTTLNLEAKPFVPGKPAASVVPTASADSTPTKTKFNYRAAPFVPGGQLHPNPNPKPNSTTATPPHGRIRYEAAPFEPRTSSNSGSTPSSAAVAPSHMNAHAPAFVPTQKPPASSSHPPSQGSRSSSNHHDSGSLLSANVRCSVPSGAPRTADSAADPWASYEMFAHWRDMMEAYYQGVFASQQTAGTPSALRTPQRYT</sequence>
<feature type="region of interest" description="Disordered" evidence="1">
    <location>
        <begin position="689"/>
        <end position="712"/>
    </location>
</feature>
<feature type="compositionally biased region" description="Basic and acidic residues" evidence="1">
    <location>
        <begin position="73"/>
        <end position="82"/>
    </location>
</feature>
<protein>
    <submittedName>
        <fullName evidence="2">Uncharacterized protein</fullName>
    </submittedName>
</protein>
<feature type="region of interest" description="Disordered" evidence="1">
    <location>
        <begin position="220"/>
        <end position="327"/>
    </location>
</feature>
<feature type="compositionally biased region" description="Polar residues" evidence="1">
    <location>
        <begin position="225"/>
        <end position="237"/>
    </location>
</feature>
<evidence type="ECO:0000313" key="2">
    <source>
        <dbReference type="EMBL" id="KPA77618.1"/>
    </source>
</evidence>
<comment type="caution">
    <text evidence="2">The sequence shown here is derived from an EMBL/GenBank/DDBJ whole genome shotgun (WGS) entry which is preliminary data.</text>
</comment>
<feature type="region of interest" description="Disordered" evidence="1">
    <location>
        <begin position="726"/>
        <end position="757"/>
    </location>
</feature>
<feature type="compositionally biased region" description="Low complexity" evidence="1">
    <location>
        <begin position="349"/>
        <end position="358"/>
    </location>
</feature>
<feature type="region of interest" description="Disordered" evidence="1">
    <location>
        <begin position="390"/>
        <end position="410"/>
    </location>
</feature>
<feature type="compositionally biased region" description="Basic and acidic residues" evidence="1">
    <location>
        <begin position="467"/>
        <end position="477"/>
    </location>
</feature>
<feature type="region of interest" description="Disordered" evidence="1">
    <location>
        <begin position="134"/>
        <end position="177"/>
    </location>
</feature>
<feature type="compositionally biased region" description="Low complexity" evidence="1">
    <location>
        <begin position="586"/>
        <end position="601"/>
    </location>
</feature>
<organism evidence="2 3">
    <name type="scientific">Leptomonas pyrrhocoris</name>
    <name type="common">Firebug parasite</name>
    <dbReference type="NCBI Taxonomy" id="157538"/>
    <lineage>
        <taxon>Eukaryota</taxon>
        <taxon>Discoba</taxon>
        <taxon>Euglenozoa</taxon>
        <taxon>Kinetoplastea</taxon>
        <taxon>Metakinetoplastina</taxon>
        <taxon>Trypanosomatida</taxon>
        <taxon>Trypanosomatidae</taxon>
        <taxon>Leishmaniinae</taxon>
        <taxon>Leptomonas</taxon>
    </lineage>
</organism>
<feature type="region of interest" description="Disordered" evidence="1">
    <location>
        <begin position="967"/>
        <end position="986"/>
    </location>
</feature>
<keyword evidence="3" id="KW-1185">Reference proteome</keyword>
<feature type="compositionally biased region" description="Low complexity" evidence="1">
    <location>
        <begin position="291"/>
        <end position="319"/>
    </location>
</feature>
<feature type="region of interest" description="Disordered" evidence="1">
    <location>
        <begin position="805"/>
        <end position="842"/>
    </location>
</feature>
<feature type="region of interest" description="Disordered" evidence="1">
    <location>
        <begin position="463"/>
        <end position="488"/>
    </location>
</feature>
<feature type="region of interest" description="Disordered" evidence="1">
    <location>
        <begin position="522"/>
        <end position="543"/>
    </location>
</feature>
<feature type="compositionally biased region" description="Pro residues" evidence="1">
    <location>
        <begin position="726"/>
        <end position="738"/>
    </location>
</feature>
<gene>
    <name evidence="2" type="ORF">ABB37_06978</name>
</gene>
<reference evidence="2 3" key="1">
    <citation type="submission" date="2015-07" db="EMBL/GenBank/DDBJ databases">
        <title>High-quality genome of monoxenous trypanosomatid Leptomonas pyrrhocoris.</title>
        <authorList>
            <person name="Flegontov P."/>
            <person name="Butenko A."/>
            <person name="Firsov S."/>
            <person name="Vlcek C."/>
            <person name="Logacheva M.D."/>
            <person name="Field M."/>
            <person name="Filatov D."/>
            <person name="Flegontova O."/>
            <person name="Gerasimov E."/>
            <person name="Jackson A.P."/>
            <person name="Kelly S."/>
            <person name="Opperdoes F."/>
            <person name="O'Reilly A."/>
            <person name="Votypka J."/>
            <person name="Yurchenko V."/>
            <person name="Lukes J."/>
        </authorList>
    </citation>
    <scope>NUCLEOTIDE SEQUENCE [LARGE SCALE GENOMIC DNA]</scope>
    <source>
        <strain evidence="2">H10</strain>
    </source>
</reference>
<dbReference type="AlphaFoldDB" id="A0A0N0DTK6"/>
<feature type="region of interest" description="Disordered" evidence="1">
    <location>
        <begin position="586"/>
        <end position="612"/>
    </location>
</feature>
<feature type="compositionally biased region" description="Low complexity" evidence="1">
    <location>
        <begin position="702"/>
        <end position="712"/>
    </location>
</feature>
<feature type="region of interest" description="Disordered" evidence="1">
    <location>
        <begin position="932"/>
        <end position="958"/>
    </location>
</feature>
<dbReference type="GeneID" id="26907264"/>
<evidence type="ECO:0000313" key="3">
    <source>
        <dbReference type="Proteomes" id="UP000037923"/>
    </source>
</evidence>
<feature type="compositionally biased region" description="Polar residues" evidence="1">
    <location>
        <begin position="390"/>
        <end position="401"/>
    </location>
</feature>
<feature type="compositionally biased region" description="Low complexity" evidence="1">
    <location>
        <begin position="533"/>
        <end position="543"/>
    </location>
</feature>
<accession>A0A0N0DTK6</accession>
<feature type="region of interest" description="Disordered" evidence="1">
    <location>
        <begin position="339"/>
        <end position="361"/>
    </location>
</feature>
<proteinExistence type="predicted"/>
<dbReference type="RefSeq" id="XP_015656057.1">
    <property type="nucleotide sequence ID" value="XM_015805444.1"/>
</dbReference>
<name>A0A0N0DTK6_LEPPY</name>
<feature type="compositionally biased region" description="Low complexity" evidence="1">
    <location>
        <begin position="248"/>
        <end position="257"/>
    </location>
</feature>
<feature type="compositionally biased region" description="Low complexity" evidence="1">
    <location>
        <begin position="83"/>
        <end position="100"/>
    </location>
</feature>
<feature type="compositionally biased region" description="Low complexity" evidence="1">
    <location>
        <begin position="972"/>
        <end position="981"/>
    </location>
</feature>
<feature type="compositionally biased region" description="Low complexity" evidence="1">
    <location>
        <begin position="1005"/>
        <end position="1017"/>
    </location>
</feature>
<dbReference type="OMA" id="YEMFARW"/>